<feature type="domain" description="RRM" evidence="1">
    <location>
        <begin position="212"/>
        <end position="284"/>
    </location>
</feature>
<dbReference type="AlphaFoldDB" id="A0A673AXK3"/>
<dbReference type="GO" id="GO:0006397">
    <property type="term" value="P:mRNA processing"/>
    <property type="evidence" value="ECO:0007669"/>
    <property type="project" value="InterPro"/>
</dbReference>
<evidence type="ECO:0000259" key="1">
    <source>
        <dbReference type="SMART" id="SM00360"/>
    </source>
</evidence>
<dbReference type="InterPro" id="IPR035979">
    <property type="entry name" value="RBD_domain_sf"/>
</dbReference>
<reference evidence="2" key="1">
    <citation type="submission" date="2019-06" db="EMBL/GenBank/DDBJ databases">
        <authorList>
            <consortium name="Wellcome Sanger Institute Data Sharing"/>
        </authorList>
    </citation>
    <scope>NUCLEOTIDE SEQUENCE [LARGE SCALE GENOMIC DNA]</scope>
</reference>
<dbReference type="PANTHER" id="PTHR15592">
    <property type="entry name" value="MATRIN 3/NUCLEAR PROTEIN 220-RELATED"/>
    <property type="match status" value="1"/>
</dbReference>
<keyword evidence="3" id="KW-1185">Reference proteome</keyword>
<dbReference type="Pfam" id="PF13893">
    <property type="entry name" value="RRM_5"/>
    <property type="match status" value="1"/>
</dbReference>
<dbReference type="Proteomes" id="UP000472271">
    <property type="component" value="Chromosome 15"/>
</dbReference>
<dbReference type="Pfam" id="PF22976">
    <property type="entry name" value="RRM_10"/>
    <property type="match status" value="1"/>
</dbReference>
<proteinExistence type="predicted"/>
<name>A0A673AXK3_9TELE</name>
<dbReference type="InterPro" id="IPR006536">
    <property type="entry name" value="HnRNP-L/PTB"/>
</dbReference>
<dbReference type="InParanoid" id="A0A673AXK3"/>
<dbReference type="NCBIfam" id="TIGR01649">
    <property type="entry name" value="hnRNP-L_PTB"/>
    <property type="match status" value="1"/>
</dbReference>
<dbReference type="Ensembl" id="ENSSORT00005035294.1">
    <property type="protein sequence ID" value="ENSSORP00005034375.1"/>
    <property type="gene ID" value="ENSSORG00005016240.1"/>
</dbReference>
<evidence type="ECO:0000313" key="2">
    <source>
        <dbReference type="Ensembl" id="ENSSORP00005034375.1"/>
    </source>
</evidence>
<dbReference type="FunFam" id="3.30.70.330:FF:000073">
    <property type="entry name" value="Heterogeneous nuclear ribonucleoprotein L like"/>
    <property type="match status" value="1"/>
</dbReference>
<sequence>MMLPFKRQALVEFSAVESADRCVSVERRSPVYIRITRPTNADNPNSGNKVSCCPYRTPSIPITTVNTHSCIFYIKRYTLGRLSSIRMPVTHEADRRCAQKAKAALNGADIYAGCCTLKIEYARPTRLNVIKNDNESWDYTKPTWSDEGRQRQAILGEHPSSYSDNGYGPPCPLLPLPGNSRYKLTSVDVPDMVTYPLPQSSTSYSGHAPSSVAMVSGLHPSKMNCTRIFNLFCLYGNIEKVKFMKSVPGTALVEMGDEYAVDRAITHLNKAHHFNIFQHAVIPSQVFELEDGSSSYKDFAMTRNNRFSSAGQASKNIIQPPSAVLHYYNVPPCISQDHLLRLCTEHDVPGFVKFKMFDAKPSSKTISGLLEFDSKTEAVEVLTVLNHYQIRIPSKSDRSTSIVIHSHFHFAL</sequence>
<dbReference type="GO" id="GO:0003723">
    <property type="term" value="F:RNA binding"/>
    <property type="evidence" value="ECO:0007669"/>
    <property type="project" value="InterPro"/>
</dbReference>
<dbReference type="SMART" id="SM00360">
    <property type="entry name" value="RRM"/>
    <property type="match status" value="1"/>
</dbReference>
<dbReference type="Gene3D" id="3.30.70.330">
    <property type="match status" value="3"/>
</dbReference>
<dbReference type="InterPro" id="IPR000504">
    <property type="entry name" value="RRM_dom"/>
</dbReference>
<organism evidence="2 3">
    <name type="scientific">Sphaeramia orbicularis</name>
    <name type="common">orbiculate cardinalfish</name>
    <dbReference type="NCBI Taxonomy" id="375764"/>
    <lineage>
        <taxon>Eukaryota</taxon>
        <taxon>Metazoa</taxon>
        <taxon>Chordata</taxon>
        <taxon>Craniata</taxon>
        <taxon>Vertebrata</taxon>
        <taxon>Euteleostomi</taxon>
        <taxon>Actinopterygii</taxon>
        <taxon>Neopterygii</taxon>
        <taxon>Teleostei</taxon>
        <taxon>Neoteleostei</taxon>
        <taxon>Acanthomorphata</taxon>
        <taxon>Gobiaria</taxon>
        <taxon>Kurtiformes</taxon>
        <taxon>Apogonoidei</taxon>
        <taxon>Apogonidae</taxon>
        <taxon>Apogoninae</taxon>
        <taxon>Sphaeramia</taxon>
    </lineage>
</organism>
<protein>
    <submittedName>
        <fullName evidence="2">Heterogeneous nuclear ribonucleoprotein L like</fullName>
    </submittedName>
</protein>
<dbReference type="InterPro" id="IPR055204">
    <property type="entry name" value="HNRNPL_RRM"/>
</dbReference>
<dbReference type="SUPFAM" id="SSF54928">
    <property type="entry name" value="RNA-binding domain, RBD"/>
    <property type="match status" value="2"/>
</dbReference>
<reference evidence="2" key="3">
    <citation type="submission" date="2025-09" db="UniProtKB">
        <authorList>
            <consortium name="Ensembl"/>
        </authorList>
    </citation>
    <scope>IDENTIFICATION</scope>
</reference>
<accession>A0A673AXK3</accession>
<dbReference type="InterPro" id="IPR012677">
    <property type="entry name" value="Nucleotide-bd_a/b_plait_sf"/>
</dbReference>
<reference evidence="2" key="2">
    <citation type="submission" date="2025-08" db="UniProtKB">
        <authorList>
            <consortium name="Ensembl"/>
        </authorList>
    </citation>
    <scope>IDENTIFICATION</scope>
</reference>
<evidence type="ECO:0000313" key="3">
    <source>
        <dbReference type="Proteomes" id="UP000472271"/>
    </source>
</evidence>
<dbReference type="GO" id="GO:0005634">
    <property type="term" value="C:nucleus"/>
    <property type="evidence" value="ECO:0007669"/>
    <property type="project" value="InterPro"/>
</dbReference>